<dbReference type="GO" id="GO:0045842">
    <property type="term" value="P:positive regulation of mitotic metaphase/anaphase transition"/>
    <property type="evidence" value="ECO:0007669"/>
    <property type="project" value="TreeGrafter"/>
</dbReference>
<evidence type="ECO:0000256" key="8">
    <source>
        <dbReference type="SAM" id="MobiDB-lite"/>
    </source>
</evidence>
<gene>
    <name evidence="9" type="ORF">D910_03881</name>
</gene>
<keyword evidence="6" id="KW-0131">Cell cycle</keyword>
<dbReference type="GO" id="GO:0005680">
    <property type="term" value="C:anaphase-promoting complex"/>
    <property type="evidence" value="ECO:0007669"/>
    <property type="project" value="TreeGrafter"/>
</dbReference>
<dbReference type="EMBL" id="KB631815">
    <property type="protein sequence ID" value="ERL86475.1"/>
    <property type="molecule type" value="Genomic_DNA"/>
</dbReference>
<dbReference type="SMART" id="SM00028">
    <property type="entry name" value="TPR"/>
    <property type="match status" value="8"/>
</dbReference>
<proteinExistence type="predicted"/>
<sequence length="648" mass="73724">MTELVEKCRKLVQKYIDLHMYTAALFWADKIVVQTDSPRDVFWLAQCMYLQKQYHRAAFLMQSRNLDKTHFLCTYLTAKCFYEANDLNESLKIINSSQLNTILSSGTFTPNISEVELVLFDDTPKSQAISSFLLLKGRILEAMDNRGLASDCYKQALHCDVFCYEAFDLLIKYQMLNASEERALLLSIPIADQCSPDEVDILRNLYAMKMKKYHTPTAPLNREGLILLTDNKLASSTPGCIKSLPPSPSLHVSPCSISTPMVANNKVKKASDKMQVDATDYWDLGKFQDSLDLKVSQAEILYYNCDYQNCVALTESILKKDPYHDGCLPIHISCLVELKQTTNLFSLAHSLVDLYPNMAISWFAVGCYYYVIGKSDPARGYLAKATCLDKLFGPAWLVYGHSFASENEHDQAMAAYFKASQLMKGCHLPHLYIGLECGLTNNVWLAEKFFQQAQAIAPEDPFILHERGVICFQNEEHQKAEQFFVEALDKIKRVRRGPIPSRWATLWNNLGHARRKLKKLDEALECHNEALVLEPRKSSTISAIAYVHVLKGNYSNAIHWFHKALSLKRDDSFSTTMLNYIIELWAEEMPAYEGKFTQTSCPDGIPKFEPPPHNSSTDQSVPSTNSIQDMSQEINETQHDTFEMNIEM</sequence>
<dbReference type="STRING" id="77166.U4U960"/>
<evidence type="ECO:0000256" key="2">
    <source>
        <dbReference type="ARBA" id="ARBA00022737"/>
    </source>
</evidence>
<evidence type="ECO:0000313" key="10">
    <source>
        <dbReference type="Proteomes" id="UP000030742"/>
    </source>
</evidence>
<dbReference type="PANTHER" id="PTHR12558:SF9">
    <property type="entry name" value="CELL DIVISION CYCLE PROTEIN 16 HOMOLOG"/>
    <property type="match status" value="1"/>
</dbReference>
<dbReference type="PROSITE" id="PS50005">
    <property type="entry name" value="TPR"/>
    <property type="match status" value="2"/>
</dbReference>
<evidence type="ECO:0000256" key="4">
    <source>
        <dbReference type="ARBA" id="ARBA00022786"/>
    </source>
</evidence>
<dbReference type="OrthoDB" id="10006270at2759"/>
<feature type="compositionally biased region" description="Polar residues" evidence="8">
    <location>
        <begin position="614"/>
        <end position="625"/>
    </location>
</feature>
<name>U4U960_DENPD</name>
<organism evidence="9 10">
    <name type="scientific">Dendroctonus ponderosae</name>
    <name type="common">Mountain pine beetle</name>
    <dbReference type="NCBI Taxonomy" id="77166"/>
    <lineage>
        <taxon>Eukaryota</taxon>
        <taxon>Metazoa</taxon>
        <taxon>Ecdysozoa</taxon>
        <taxon>Arthropoda</taxon>
        <taxon>Hexapoda</taxon>
        <taxon>Insecta</taxon>
        <taxon>Pterygota</taxon>
        <taxon>Neoptera</taxon>
        <taxon>Endopterygota</taxon>
        <taxon>Coleoptera</taxon>
        <taxon>Polyphaga</taxon>
        <taxon>Cucujiformia</taxon>
        <taxon>Curculionidae</taxon>
        <taxon>Scolytinae</taxon>
        <taxon>Dendroctonus</taxon>
    </lineage>
</organism>
<accession>U4U960</accession>
<dbReference type="Gene3D" id="1.25.40.10">
    <property type="entry name" value="Tetratricopeptide repeat domain"/>
    <property type="match status" value="2"/>
</dbReference>
<dbReference type="InterPro" id="IPR019734">
    <property type="entry name" value="TPR_rpt"/>
</dbReference>
<evidence type="ECO:0000256" key="6">
    <source>
        <dbReference type="ARBA" id="ARBA00023306"/>
    </source>
</evidence>
<evidence type="ECO:0000256" key="5">
    <source>
        <dbReference type="ARBA" id="ARBA00022803"/>
    </source>
</evidence>
<dbReference type="Pfam" id="PF13181">
    <property type="entry name" value="TPR_8"/>
    <property type="match status" value="1"/>
</dbReference>
<dbReference type="GO" id="GO:0051301">
    <property type="term" value="P:cell division"/>
    <property type="evidence" value="ECO:0007669"/>
    <property type="project" value="UniProtKB-KW"/>
</dbReference>
<evidence type="ECO:0000256" key="7">
    <source>
        <dbReference type="PROSITE-ProRule" id="PRU00339"/>
    </source>
</evidence>
<keyword evidence="5 7" id="KW-0802">TPR repeat</keyword>
<dbReference type="SUPFAM" id="SSF48452">
    <property type="entry name" value="TPR-like"/>
    <property type="match status" value="2"/>
</dbReference>
<dbReference type="AlphaFoldDB" id="U4U960"/>
<reference evidence="9 10" key="1">
    <citation type="journal article" date="2013" name="Genome Biol.">
        <title>Draft genome of the mountain pine beetle, Dendroctonus ponderosae Hopkins, a major forest pest.</title>
        <authorList>
            <person name="Keeling C.I."/>
            <person name="Yuen M.M."/>
            <person name="Liao N.Y."/>
            <person name="Docking T.R."/>
            <person name="Chan S.K."/>
            <person name="Taylor G.A."/>
            <person name="Palmquist D.L."/>
            <person name="Jackman S.D."/>
            <person name="Nguyen A."/>
            <person name="Li M."/>
            <person name="Henderson H."/>
            <person name="Janes J.K."/>
            <person name="Zhao Y."/>
            <person name="Pandoh P."/>
            <person name="Moore R."/>
            <person name="Sperling F.A."/>
            <person name="Huber D.P."/>
            <person name="Birol I."/>
            <person name="Jones S.J."/>
            <person name="Bohlmann J."/>
        </authorList>
    </citation>
    <scope>NUCLEOTIDE SEQUENCE</scope>
</reference>
<keyword evidence="1" id="KW-0132">Cell division</keyword>
<dbReference type="PANTHER" id="PTHR12558">
    <property type="entry name" value="CELL DIVISION CYCLE 16,23,27"/>
    <property type="match status" value="1"/>
</dbReference>
<dbReference type="Proteomes" id="UP000030742">
    <property type="component" value="Unassembled WGS sequence"/>
</dbReference>
<keyword evidence="2" id="KW-0677">Repeat</keyword>
<evidence type="ECO:0000256" key="3">
    <source>
        <dbReference type="ARBA" id="ARBA00022776"/>
    </source>
</evidence>
<keyword evidence="3" id="KW-0498">Mitosis</keyword>
<keyword evidence="4" id="KW-0833">Ubl conjugation pathway</keyword>
<dbReference type="InterPro" id="IPR011990">
    <property type="entry name" value="TPR-like_helical_dom_sf"/>
</dbReference>
<dbReference type="GO" id="GO:0031145">
    <property type="term" value="P:anaphase-promoting complex-dependent catabolic process"/>
    <property type="evidence" value="ECO:0007669"/>
    <property type="project" value="TreeGrafter"/>
</dbReference>
<protein>
    <submittedName>
        <fullName evidence="9">Uncharacterized protein</fullName>
    </submittedName>
</protein>
<feature type="repeat" description="TPR" evidence="7">
    <location>
        <begin position="538"/>
        <end position="571"/>
    </location>
</feature>
<dbReference type="GO" id="GO:0005737">
    <property type="term" value="C:cytoplasm"/>
    <property type="evidence" value="ECO:0007669"/>
    <property type="project" value="TreeGrafter"/>
</dbReference>
<dbReference type="Pfam" id="PF00515">
    <property type="entry name" value="TPR_1"/>
    <property type="match status" value="1"/>
</dbReference>
<evidence type="ECO:0000313" key="9">
    <source>
        <dbReference type="EMBL" id="ERL86475.1"/>
    </source>
</evidence>
<feature type="repeat" description="TPR" evidence="7">
    <location>
        <begin position="504"/>
        <end position="537"/>
    </location>
</feature>
<dbReference type="Pfam" id="PF12895">
    <property type="entry name" value="ANAPC3"/>
    <property type="match status" value="1"/>
</dbReference>
<evidence type="ECO:0000256" key="1">
    <source>
        <dbReference type="ARBA" id="ARBA00022618"/>
    </source>
</evidence>
<feature type="region of interest" description="Disordered" evidence="8">
    <location>
        <begin position="602"/>
        <end position="625"/>
    </location>
</feature>
<dbReference type="GO" id="GO:0016567">
    <property type="term" value="P:protein ubiquitination"/>
    <property type="evidence" value="ECO:0007669"/>
    <property type="project" value="TreeGrafter"/>
</dbReference>